<reference evidence="2 3" key="1">
    <citation type="journal article" date="2024" name="Science">
        <title>Giant polyketide synthase enzymes in the biosynthesis of giant marine polyether toxins.</title>
        <authorList>
            <person name="Fallon T.R."/>
            <person name="Shende V.V."/>
            <person name="Wierzbicki I.H."/>
            <person name="Pendleton A.L."/>
            <person name="Watervoot N.F."/>
            <person name="Auber R.P."/>
            <person name="Gonzalez D.J."/>
            <person name="Wisecaver J.H."/>
            <person name="Moore B.S."/>
        </authorList>
    </citation>
    <scope>NUCLEOTIDE SEQUENCE [LARGE SCALE GENOMIC DNA]</scope>
    <source>
        <strain evidence="2 3">12B1</strain>
    </source>
</reference>
<comment type="caution">
    <text evidence="2">The sequence shown here is derived from an EMBL/GenBank/DDBJ whole genome shotgun (WGS) entry which is preliminary data.</text>
</comment>
<feature type="compositionally biased region" description="Acidic residues" evidence="1">
    <location>
        <begin position="110"/>
        <end position="165"/>
    </location>
</feature>
<evidence type="ECO:0000256" key="1">
    <source>
        <dbReference type="SAM" id="MobiDB-lite"/>
    </source>
</evidence>
<feature type="region of interest" description="Disordered" evidence="1">
    <location>
        <begin position="100"/>
        <end position="167"/>
    </location>
</feature>
<dbReference type="AlphaFoldDB" id="A0AB34IFG0"/>
<dbReference type="Proteomes" id="UP001515480">
    <property type="component" value="Unassembled WGS sequence"/>
</dbReference>
<organism evidence="2 3">
    <name type="scientific">Prymnesium parvum</name>
    <name type="common">Toxic golden alga</name>
    <dbReference type="NCBI Taxonomy" id="97485"/>
    <lineage>
        <taxon>Eukaryota</taxon>
        <taxon>Haptista</taxon>
        <taxon>Haptophyta</taxon>
        <taxon>Prymnesiophyceae</taxon>
        <taxon>Prymnesiales</taxon>
        <taxon>Prymnesiaceae</taxon>
        <taxon>Prymnesium</taxon>
    </lineage>
</organism>
<protein>
    <submittedName>
        <fullName evidence="2">Uncharacterized protein</fullName>
    </submittedName>
</protein>
<dbReference type="EMBL" id="JBGBPQ010000027">
    <property type="protein sequence ID" value="KAL1498473.1"/>
    <property type="molecule type" value="Genomic_DNA"/>
</dbReference>
<accession>A0AB34IFG0</accession>
<sequence length="279" mass="30627">MTQLQLIDDGVGYALKNEMGKRLDDWLALPGHLEMWTAEGNAFPMWKKRVLVTELAACAWENICSRFDFERAATRLGMRMTVDGSGDSLIRIQGLENYSFSDADGGDAGAESEDEGDILEEEEASEQDVEEDADAGEHDDDATGEDFEEVEGDGDNDNSEDDDTAEPGTVATYVGEAEAPTGYVIVQDCPQLESEADLQALIGQVVYVGHDTDQAQGWFVGHVAHRNLSATDLRNAPTANFVVKYKASETDRMLNGSEARELSARLYGKANWWVCLRKA</sequence>
<gene>
    <name evidence="2" type="ORF">AB1Y20_013798</name>
</gene>
<keyword evidence="3" id="KW-1185">Reference proteome</keyword>
<evidence type="ECO:0000313" key="2">
    <source>
        <dbReference type="EMBL" id="KAL1498473.1"/>
    </source>
</evidence>
<evidence type="ECO:0000313" key="3">
    <source>
        <dbReference type="Proteomes" id="UP001515480"/>
    </source>
</evidence>
<proteinExistence type="predicted"/>
<name>A0AB34IFG0_PRYPA</name>